<reference evidence="1 2" key="1">
    <citation type="submission" date="2007-11" db="EMBL/GenBank/DDBJ databases">
        <authorList>
            <consortium name="The Salmonella enterica serovar Arizonae Genome Sequencing Project"/>
            <person name="McClelland M."/>
            <person name="Sanderson E.K."/>
            <person name="Porwollik S."/>
            <person name="Spieth J."/>
            <person name="Clifton W.S."/>
            <person name="Fulton R."/>
            <person name="Chunyan W."/>
            <person name="Wollam A."/>
            <person name="Shah N."/>
            <person name="Pepin K."/>
            <person name="Bhonagiri V."/>
            <person name="Nash W."/>
            <person name="Johnson M."/>
            <person name="Thiruvilangam P."/>
            <person name="Wilson R."/>
        </authorList>
    </citation>
    <scope>NUCLEOTIDE SEQUENCE [LARGE SCALE GENOMIC DNA]</scope>
    <source>
        <strain evidence="2">ATCC BAA-731 / CDC346-86 / RSK2980</strain>
    </source>
</reference>
<dbReference type="HOGENOM" id="CLU_046529_0_0_6"/>
<evidence type="ECO:0008006" key="3">
    <source>
        <dbReference type="Google" id="ProtNLM"/>
    </source>
</evidence>
<accession>A9MNR0</accession>
<name>A9MNR0_SALAR</name>
<sequence length="216" mass="23434">MTTITRERLLKIQQWRETYGAGSNVMLPAEEAEELARIALAALEADPEPVVPESISVRQAISALESADCVTTIGQAYKMGWNACRAAMLHGAEPVSQTYNLPELIEGMEVSIDVSTCDADAGNRYFGTVTEVSELYTAKNGYILLVQDAEPNFDVNGNSPVSPDGYALVPVEPTDEMIAAAMNCEDVLFNSDESFCVQFGNIYESMLAAAPQHEVK</sequence>
<dbReference type="Proteomes" id="UP000002084">
    <property type="component" value="Chromosome"/>
</dbReference>
<keyword evidence="2" id="KW-1185">Reference proteome</keyword>
<evidence type="ECO:0000313" key="2">
    <source>
        <dbReference type="Proteomes" id="UP000002084"/>
    </source>
</evidence>
<organism evidence="1 2">
    <name type="scientific">Salmonella arizonae (strain ATCC BAA-731 / CDC346-86 / RSK2980)</name>
    <dbReference type="NCBI Taxonomy" id="41514"/>
    <lineage>
        <taxon>Bacteria</taxon>
        <taxon>Pseudomonadati</taxon>
        <taxon>Pseudomonadota</taxon>
        <taxon>Gammaproteobacteria</taxon>
        <taxon>Enterobacterales</taxon>
        <taxon>Enterobacteriaceae</taxon>
        <taxon>Salmonella</taxon>
    </lineage>
</organism>
<gene>
    <name evidence="1" type="ordered locus">SARI_02685</name>
</gene>
<protein>
    <recommendedName>
        <fullName evidence="3">DUF551 domain-containing protein</fullName>
    </recommendedName>
</protein>
<dbReference type="KEGG" id="ses:SARI_02685"/>
<dbReference type="AlphaFoldDB" id="A9MNR0"/>
<dbReference type="STRING" id="41514.SARI_02685"/>
<evidence type="ECO:0000313" key="1">
    <source>
        <dbReference type="EMBL" id="ABX22542.1"/>
    </source>
</evidence>
<proteinExistence type="predicted"/>
<dbReference type="EMBL" id="CP000880">
    <property type="protein sequence ID" value="ABX22542.1"/>
    <property type="molecule type" value="Genomic_DNA"/>
</dbReference>